<comment type="similarity">
    <text evidence="3">Belongs to the PIGS family.</text>
</comment>
<keyword evidence="4" id="KW-0337">GPI-anchor biosynthesis</keyword>
<evidence type="ECO:0000313" key="12">
    <source>
        <dbReference type="Proteomes" id="UP000092154"/>
    </source>
</evidence>
<dbReference type="GO" id="GO:0042765">
    <property type="term" value="C:GPI-anchor transamidase complex"/>
    <property type="evidence" value="ECO:0007669"/>
    <property type="project" value="InterPro"/>
</dbReference>
<dbReference type="GO" id="GO:0006506">
    <property type="term" value="P:GPI anchor biosynthetic process"/>
    <property type="evidence" value="ECO:0007669"/>
    <property type="project" value="UniProtKB-UniPathway"/>
</dbReference>
<evidence type="ECO:0000256" key="5">
    <source>
        <dbReference type="ARBA" id="ARBA00022692"/>
    </source>
</evidence>
<keyword evidence="6" id="KW-0256">Endoplasmic reticulum</keyword>
<dbReference type="PANTHER" id="PTHR21072">
    <property type="entry name" value="GPI TRANSAMIDASE COMPONENT PIG-S"/>
    <property type="match status" value="1"/>
</dbReference>
<keyword evidence="8 10" id="KW-0472">Membrane</keyword>
<proteinExistence type="inferred from homology"/>
<feature type="transmembrane region" description="Helical" evidence="10">
    <location>
        <begin position="23"/>
        <end position="44"/>
    </location>
</feature>
<reference evidence="11 12" key="1">
    <citation type="submission" date="2016-06" db="EMBL/GenBank/DDBJ databases">
        <title>Comparative genomics of the ectomycorrhizal sister species Rhizopogon vinicolor and Rhizopogon vesiculosus (Basidiomycota: Boletales) reveals a divergence of the mating type B locus.</title>
        <authorList>
            <consortium name="DOE Joint Genome Institute"/>
            <person name="Mujic A.B."/>
            <person name="Kuo A."/>
            <person name="Tritt A."/>
            <person name="Lipzen A."/>
            <person name="Chen C."/>
            <person name="Johnson J."/>
            <person name="Sharma A."/>
            <person name="Barry K."/>
            <person name="Grigoriev I.V."/>
            <person name="Spatafora J.W."/>
        </authorList>
    </citation>
    <scope>NUCLEOTIDE SEQUENCE [LARGE SCALE GENOMIC DNA]</scope>
    <source>
        <strain evidence="11 12">AM-OR11-026</strain>
    </source>
</reference>
<evidence type="ECO:0000256" key="2">
    <source>
        <dbReference type="ARBA" id="ARBA00004687"/>
    </source>
</evidence>
<evidence type="ECO:0000256" key="10">
    <source>
        <dbReference type="SAM" id="Phobius"/>
    </source>
</evidence>
<dbReference type="InterPro" id="IPR019540">
    <property type="entry name" value="PtdIno-glycan_biosynth_class_S"/>
</dbReference>
<evidence type="ECO:0000256" key="9">
    <source>
        <dbReference type="ARBA" id="ARBA00023180"/>
    </source>
</evidence>
<comment type="pathway">
    <text evidence="2">Glycolipid biosynthesis; glycosylphosphatidylinositol-anchor biosynthesis.</text>
</comment>
<dbReference type="OrthoDB" id="28748at2759"/>
<keyword evidence="9" id="KW-0325">Glycoprotein</keyword>
<organism evidence="11 12">
    <name type="scientific">Rhizopogon vinicolor AM-OR11-026</name>
    <dbReference type="NCBI Taxonomy" id="1314800"/>
    <lineage>
        <taxon>Eukaryota</taxon>
        <taxon>Fungi</taxon>
        <taxon>Dikarya</taxon>
        <taxon>Basidiomycota</taxon>
        <taxon>Agaricomycotina</taxon>
        <taxon>Agaricomycetes</taxon>
        <taxon>Agaricomycetidae</taxon>
        <taxon>Boletales</taxon>
        <taxon>Suillineae</taxon>
        <taxon>Rhizopogonaceae</taxon>
        <taxon>Rhizopogon</taxon>
    </lineage>
</organism>
<evidence type="ECO:0000313" key="11">
    <source>
        <dbReference type="EMBL" id="OAX39231.1"/>
    </source>
</evidence>
<dbReference type="EMBL" id="KV448257">
    <property type="protein sequence ID" value="OAX39231.1"/>
    <property type="molecule type" value="Genomic_DNA"/>
</dbReference>
<dbReference type="STRING" id="1314800.A0A1B7N336"/>
<dbReference type="UniPathway" id="UPA00196"/>
<evidence type="ECO:0000256" key="8">
    <source>
        <dbReference type="ARBA" id="ARBA00023136"/>
    </source>
</evidence>
<evidence type="ECO:0000256" key="6">
    <source>
        <dbReference type="ARBA" id="ARBA00022824"/>
    </source>
</evidence>
<dbReference type="AlphaFoldDB" id="A0A1B7N336"/>
<evidence type="ECO:0000256" key="7">
    <source>
        <dbReference type="ARBA" id="ARBA00022989"/>
    </source>
</evidence>
<evidence type="ECO:0000256" key="4">
    <source>
        <dbReference type="ARBA" id="ARBA00022502"/>
    </source>
</evidence>
<evidence type="ECO:0000256" key="3">
    <source>
        <dbReference type="ARBA" id="ARBA00005316"/>
    </source>
</evidence>
<gene>
    <name evidence="11" type="ORF">K503DRAFT_792056</name>
</gene>
<dbReference type="GO" id="GO:0016255">
    <property type="term" value="P:attachment of GPI anchor to protein"/>
    <property type="evidence" value="ECO:0007669"/>
    <property type="project" value="InterPro"/>
</dbReference>
<dbReference type="Proteomes" id="UP000092154">
    <property type="component" value="Unassembled WGS sequence"/>
</dbReference>
<sequence>MKSAAFASSGLKDPRKISFERNWVRRAVLASYWVVIVLAFPFWWHLTSIERLALPTTIHTLLRDSATSEYEKWKGIDPRQGARTMKVRPLVKILKAFDSYTVVLGEQTSIARSRQLRISKTDAQSATRLSSLLSDLIAPSESNISHSQRIAQYSDHYRLAFTLLHENATPRRFVETWDVQNALAEFVFPLLSKLSVLHNFKAESQVQYHAPPAFEPKNISLGDTEVSRLTQEDLTVFINSAEWTLSSSVSNDPALHFVIFAPSETRAPLKIIDGEVPSMWGGIFILNNELNSPSSHLSQAGLKPVFRNSATQLSVLLGVPPVPRGLNLDALLHRRALQNVQDTQDTLYSIVKLLDHIDNVPVGQVVRDDVLDGLASLHDAYHTATISLAIALRWSSKALSVALHAFFDSRMLALLYLPAEHKYTVYTPLIASISVPLVVVLIREFIACRRVLHNGGGQ</sequence>
<dbReference type="Pfam" id="PF10510">
    <property type="entry name" value="PIG-S"/>
    <property type="match status" value="1"/>
</dbReference>
<accession>A0A1B7N336</accession>
<keyword evidence="7 10" id="KW-1133">Transmembrane helix</keyword>
<name>A0A1B7N336_9AGAM</name>
<comment type="subcellular location">
    <subcellularLocation>
        <location evidence="1">Endoplasmic reticulum membrane</location>
        <topology evidence="1">Multi-pass membrane protein</topology>
    </subcellularLocation>
</comment>
<evidence type="ECO:0000256" key="1">
    <source>
        <dbReference type="ARBA" id="ARBA00004477"/>
    </source>
</evidence>
<keyword evidence="12" id="KW-1185">Reference proteome</keyword>
<protein>
    <recommendedName>
        <fullName evidence="13">GPI transamidase component PIG-S</fullName>
    </recommendedName>
</protein>
<dbReference type="FunCoup" id="A0A1B7N336">
    <property type="interactions" value="606"/>
</dbReference>
<evidence type="ECO:0008006" key="13">
    <source>
        <dbReference type="Google" id="ProtNLM"/>
    </source>
</evidence>
<feature type="transmembrane region" description="Helical" evidence="10">
    <location>
        <begin position="423"/>
        <end position="442"/>
    </location>
</feature>
<dbReference type="InParanoid" id="A0A1B7N336"/>
<keyword evidence="5 10" id="KW-0812">Transmembrane</keyword>
<dbReference type="PANTHER" id="PTHR21072:SF13">
    <property type="entry name" value="GPI TRANSAMIDASE COMPONENT PIG-S"/>
    <property type="match status" value="1"/>
</dbReference>